<organism evidence="2 3">
    <name type="scientific">Waterburya agarophytonicola KI4</name>
    <dbReference type="NCBI Taxonomy" id="2874699"/>
    <lineage>
        <taxon>Bacteria</taxon>
        <taxon>Bacillati</taxon>
        <taxon>Cyanobacteriota</taxon>
        <taxon>Cyanophyceae</taxon>
        <taxon>Pleurocapsales</taxon>
        <taxon>Hyellaceae</taxon>
        <taxon>Waterburya</taxon>
        <taxon>Waterburya agarophytonicola</taxon>
    </lineage>
</organism>
<dbReference type="GO" id="GO:0003677">
    <property type="term" value="F:DNA binding"/>
    <property type="evidence" value="ECO:0007669"/>
    <property type="project" value="InterPro"/>
</dbReference>
<dbReference type="InterPro" id="IPR001387">
    <property type="entry name" value="Cro/C1-type_HTH"/>
</dbReference>
<proteinExistence type="predicted"/>
<name>A0A964FJ73_9CYAN</name>
<gene>
    <name evidence="2" type="ORF">I4641_16250</name>
</gene>
<dbReference type="PROSITE" id="PS50943">
    <property type="entry name" value="HTH_CROC1"/>
    <property type="match status" value="1"/>
</dbReference>
<reference evidence="2" key="1">
    <citation type="journal article" date="2021" name="Antonie Van Leeuwenhoek">
        <title>Draft genome and description of Waterburya agarophytonicola gen. nov. sp. nov. (Pleurocapsales, Cyanobacteria): a seaweed symbiont.</title>
        <authorList>
            <person name="Bonthond G."/>
            <person name="Shalygin S."/>
            <person name="Bayer T."/>
            <person name="Weinberger F."/>
        </authorList>
    </citation>
    <scope>NUCLEOTIDE SEQUENCE</scope>
    <source>
        <strain evidence="2">KI4</strain>
    </source>
</reference>
<accession>A0A964FJ73</accession>
<dbReference type="AlphaFoldDB" id="A0A964FJ73"/>
<keyword evidence="3" id="KW-1185">Reference proteome</keyword>
<dbReference type="Pfam" id="PF01381">
    <property type="entry name" value="HTH_3"/>
    <property type="match status" value="1"/>
</dbReference>
<dbReference type="EMBL" id="JADWDC010000046">
    <property type="protein sequence ID" value="MCC0178528.1"/>
    <property type="molecule type" value="Genomic_DNA"/>
</dbReference>
<evidence type="ECO:0000259" key="1">
    <source>
        <dbReference type="PROSITE" id="PS50943"/>
    </source>
</evidence>
<dbReference type="InterPro" id="IPR010982">
    <property type="entry name" value="Lambda_DNA-bd_dom_sf"/>
</dbReference>
<protein>
    <submittedName>
        <fullName evidence="2">Helix-turn-helix domain-containing protein</fullName>
    </submittedName>
</protein>
<dbReference type="Gene3D" id="1.10.260.40">
    <property type="entry name" value="lambda repressor-like DNA-binding domains"/>
    <property type="match status" value="1"/>
</dbReference>
<dbReference type="SMART" id="SM00530">
    <property type="entry name" value="HTH_XRE"/>
    <property type="match status" value="1"/>
</dbReference>
<dbReference type="CDD" id="cd00093">
    <property type="entry name" value="HTH_XRE"/>
    <property type="match status" value="1"/>
</dbReference>
<dbReference type="Proteomes" id="UP000729733">
    <property type="component" value="Unassembled WGS sequence"/>
</dbReference>
<evidence type="ECO:0000313" key="3">
    <source>
        <dbReference type="Proteomes" id="UP000729733"/>
    </source>
</evidence>
<dbReference type="SUPFAM" id="SSF47413">
    <property type="entry name" value="lambda repressor-like DNA-binding domains"/>
    <property type="match status" value="1"/>
</dbReference>
<sequence>MNSDEREKACNQYFQEQEPRDLESKVVDFLKHFSQRNATAIFKTLETLPLTELERTFGFRGNEIAEPVPVTESRLANAVLPIPTFAAFSSASSAQIRKDLWQEDDSGFAYFKHQAKGNPKNYIEHYISNPGDIELLPLEQAEQIIDKFGFNTVKLHLIFAAHTMNQDRPWDSKFSLKASDIIKYLGWDKRTDLPVHQKLSEIAKTAFVLDCLLVKSVWVEGRNKKGGINASTPTGRMWNVVVDPRGEQNSEGKVQKPEEVYITVQPGLIFHSFLNKAGSKLQKALYQFGYLAKSILRIDPYHDELALRLAIHLAMESRVHMSGKYRVETLLKHLLPHAKIDKARSDTRRGYDLKQHWDNALKLLRKLSWQIQFDESYPEWLQPGSKSKKPTDARKMKNIEWLLNAKITIRPPEPIPELLTNKVQPKLKASKQKKTAAIATGITSDQIRKGRNKKGWSQRKLAGWLGVSQSLVKMWEKGRRTPSEETEVKLRQILEIQD</sequence>
<comment type="caution">
    <text evidence="2">The sequence shown here is derived from an EMBL/GenBank/DDBJ whole genome shotgun (WGS) entry which is preliminary data.</text>
</comment>
<feature type="domain" description="HTH cro/C1-type" evidence="1">
    <location>
        <begin position="447"/>
        <end position="496"/>
    </location>
</feature>
<evidence type="ECO:0000313" key="2">
    <source>
        <dbReference type="EMBL" id="MCC0178528.1"/>
    </source>
</evidence>